<dbReference type="PROSITE" id="PS51257">
    <property type="entry name" value="PROKAR_LIPOPROTEIN"/>
    <property type="match status" value="1"/>
</dbReference>
<dbReference type="Pfam" id="PF06377">
    <property type="entry name" value="Adipokin_hormo"/>
    <property type="match status" value="1"/>
</dbReference>
<organism evidence="5">
    <name type="scientific">Deroceras reticulatum</name>
    <name type="common">Gray garden slug</name>
    <dbReference type="NCBI Taxonomy" id="145610"/>
    <lineage>
        <taxon>Eukaryota</taxon>
        <taxon>Metazoa</taxon>
        <taxon>Spiralia</taxon>
        <taxon>Lophotrochozoa</taxon>
        <taxon>Mollusca</taxon>
        <taxon>Gastropoda</taxon>
        <taxon>Heterobranchia</taxon>
        <taxon>Euthyneura</taxon>
        <taxon>Panpulmonata</taxon>
        <taxon>Eupulmonata</taxon>
        <taxon>Stylommatophora</taxon>
        <taxon>Helicina</taxon>
        <taxon>Limacoidea</taxon>
        <taxon>Agriolimacidae</taxon>
        <taxon>Deroceras</taxon>
    </lineage>
</organism>
<accession>A0A1X9ZNC7</accession>
<reference evidence="5" key="1">
    <citation type="journal article" date="2017" name="Peptides">
        <title>Neuropeptides predicted from the transcriptome analysis of the gray garden slug Deroceras reticulatum.</title>
        <authorList>
            <person name="Ahn S.J."/>
            <person name="Martin R."/>
            <person name="Rao S."/>
            <person name="Choi M.Y."/>
        </authorList>
    </citation>
    <scope>NUCLEOTIDE SEQUENCE</scope>
</reference>
<feature type="signal peptide" evidence="4">
    <location>
        <begin position="1"/>
        <end position="22"/>
    </location>
</feature>
<sequence>MSQNRILALLLLLAVSVSCCFGQINFTPHWGQGKRALVAEYEDRLPQDGPSCLEKTDMNLLLEVAKLLAREAKRLSYCQKGCATL</sequence>
<evidence type="ECO:0000313" key="5">
    <source>
        <dbReference type="EMBL" id="ARS73216.1"/>
    </source>
</evidence>
<gene>
    <name evidence="5" type="primary">AKH</name>
</gene>
<evidence type="ECO:0000256" key="2">
    <source>
        <dbReference type="ARBA" id="ARBA00022525"/>
    </source>
</evidence>
<keyword evidence="2" id="KW-0964">Secreted</keyword>
<comment type="subcellular location">
    <subcellularLocation>
        <location evidence="1">Secreted</location>
    </subcellularLocation>
</comment>
<evidence type="ECO:0000256" key="1">
    <source>
        <dbReference type="ARBA" id="ARBA00004613"/>
    </source>
</evidence>
<feature type="chain" id="PRO_5013253991" evidence="4">
    <location>
        <begin position="23"/>
        <end position="85"/>
    </location>
</feature>
<name>A0A1X9ZNC7_DERRE</name>
<protein>
    <submittedName>
        <fullName evidence="5">Adipokinetic hormone</fullName>
    </submittedName>
</protein>
<dbReference type="InterPro" id="IPR010475">
    <property type="entry name" value="AKH/RPCH_hormone"/>
</dbReference>
<dbReference type="EMBL" id="MF033098">
    <property type="protein sequence ID" value="ARS73216.1"/>
    <property type="molecule type" value="mRNA"/>
</dbReference>
<dbReference type="GO" id="GO:0005179">
    <property type="term" value="F:hormone activity"/>
    <property type="evidence" value="ECO:0007669"/>
    <property type="project" value="InterPro"/>
</dbReference>
<evidence type="ECO:0000256" key="4">
    <source>
        <dbReference type="SAM" id="SignalP"/>
    </source>
</evidence>
<proteinExistence type="evidence at transcript level"/>
<reference evidence="5" key="2">
    <citation type="submission" date="2017-04" db="EMBL/GenBank/DDBJ databases">
        <authorList>
            <person name="Afonso C.L."/>
            <person name="Miller P.J."/>
            <person name="Scott M.A."/>
            <person name="Spackman E."/>
            <person name="Goraichik I."/>
            <person name="Dimitrov K.M."/>
            <person name="Suarez D.L."/>
            <person name="Swayne D.E."/>
        </authorList>
    </citation>
    <scope>NUCLEOTIDE SEQUENCE</scope>
</reference>
<keyword evidence="3 4" id="KW-0732">Signal</keyword>
<evidence type="ECO:0000256" key="3">
    <source>
        <dbReference type="ARBA" id="ARBA00022729"/>
    </source>
</evidence>
<dbReference type="GO" id="GO:0005576">
    <property type="term" value="C:extracellular region"/>
    <property type="evidence" value="ECO:0007669"/>
    <property type="project" value="UniProtKB-SubCell"/>
</dbReference>
<dbReference type="AlphaFoldDB" id="A0A1X9ZNC7"/>